<gene>
    <name evidence="1" type="ORF">PFISCL1PPCAC_25123</name>
</gene>
<dbReference type="AlphaFoldDB" id="A0AAV5WNG6"/>
<proteinExistence type="predicted"/>
<sequence length="67" mass="7653">IKNVHADGSRRDLCHLLDQSILTCLHERVLSLRLREILGCSLSIPHLSHFSDKSAQLRYGSSWRKAN</sequence>
<accession>A0AAV5WNG6</accession>
<evidence type="ECO:0000313" key="2">
    <source>
        <dbReference type="Proteomes" id="UP001432322"/>
    </source>
</evidence>
<protein>
    <submittedName>
        <fullName evidence="1">Uncharacterized protein</fullName>
    </submittedName>
</protein>
<keyword evidence="2" id="KW-1185">Reference proteome</keyword>
<evidence type="ECO:0000313" key="1">
    <source>
        <dbReference type="EMBL" id="GMT33826.1"/>
    </source>
</evidence>
<feature type="non-terminal residue" evidence="1">
    <location>
        <position position="1"/>
    </location>
</feature>
<name>A0AAV5WNG6_9BILA</name>
<reference evidence="1" key="1">
    <citation type="submission" date="2023-10" db="EMBL/GenBank/DDBJ databases">
        <title>Genome assembly of Pristionchus species.</title>
        <authorList>
            <person name="Yoshida K."/>
            <person name="Sommer R.J."/>
        </authorList>
    </citation>
    <scope>NUCLEOTIDE SEQUENCE</scope>
    <source>
        <strain evidence="1">RS5133</strain>
    </source>
</reference>
<dbReference type="Proteomes" id="UP001432322">
    <property type="component" value="Unassembled WGS sequence"/>
</dbReference>
<organism evidence="1 2">
    <name type="scientific">Pristionchus fissidentatus</name>
    <dbReference type="NCBI Taxonomy" id="1538716"/>
    <lineage>
        <taxon>Eukaryota</taxon>
        <taxon>Metazoa</taxon>
        <taxon>Ecdysozoa</taxon>
        <taxon>Nematoda</taxon>
        <taxon>Chromadorea</taxon>
        <taxon>Rhabditida</taxon>
        <taxon>Rhabditina</taxon>
        <taxon>Diplogasteromorpha</taxon>
        <taxon>Diplogasteroidea</taxon>
        <taxon>Neodiplogasteridae</taxon>
        <taxon>Pristionchus</taxon>
    </lineage>
</organism>
<dbReference type="EMBL" id="BTSY01000006">
    <property type="protein sequence ID" value="GMT33826.1"/>
    <property type="molecule type" value="Genomic_DNA"/>
</dbReference>
<comment type="caution">
    <text evidence="1">The sequence shown here is derived from an EMBL/GenBank/DDBJ whole genome shotgun (WGS) entry which is preliminary data.</text>
</comment>